<evidence type="ECO:0000313" key="1">
    <source>
        <dbReference type="EMBL" id="JAD50032.1"/>
    </source>
</evidence>
<dbReference type="PANTHER" id="PTHR33179">
    <property type="entry name" value="VQ MOTIF-CONTAINING PROTEIN"/>
    <property type="match status" value="1"/>
</dbReference>
<dbReference type="EMBL" id="GBRH01247863">
    <property type="protein sequence ID" value="JAD50032.1"/>
    <property type="molecule type" value="Transcribed_RNA"/>
</dbReference>
<dbReference type="AlphaFoldDB" id="A0A0A9ASH3"/>
<accession>A0A0A9ASH3</accession>
<dbReference type="InterPro" id="IPR039609">
    <property type="entry name" value="VQ_15/22"/>
</dbReference>
<reference evidence="1" key="2">
    <citation type="journal article" date="2015" name="Data Brief">
        <title>Shoot transcriptome of the giant reed, Arundo donax.</title>
        <authorList>
            <person name="Barrero R.A."/>
            <person name="Guerrero F.D."/>
            <person name="Moolhuijzen P."/>
            <person name="Goolsby J.A."/>
            <person name="Tidwell J."/>
            <person name="Bellgard S.E."/>
            <person name="Bellgard M.I."/>
        </authorList>
    </citation>
    <scope>NUCLEOTIDE SEQUENCE</scope>
    <source>
        <tissue evidence="1">Shoot tissue taken approximately 20 cm above the soil surface</tissue>
    </source>
</reference>
<name>A0A0A9ASH3_ARUDO</name>
<protein>
    <submittedName>
        <fullName evidence="1">Uncharacterized protein</fullName>
    </submittedName>
</protein>
<reference evidence="1" key="1">
    <citation type="submission" date="2014-09" db="EMBL/GenBank/DDBJ databases">
        <authorList>
            <person name="Magalhaes I.L.F."/>
            <person name="Oliveira U."/>
            <person name="Santos F.R."/>
            <person name="Vidigal T.H.D.A."/>
            <person name="Brescovit A.D."/>
            <person name="Santos A.J."/>
        </authorList>
    </citation>
    <scope>NUCLEOTIDE SEQUENCE</scope>
    <source>
        <tissue evidence="1">Shoot tissue taken approximately 20 cm above the soil surface</tissue>
    </source>
</reference>
<organism evidence="1">
    <name type="scientific">Arundo donax</name>
    <name type="common">Giant reed</name>
    <name type="synonym">Donax arundinaceus</name>
    <dbReference type="NCBI Taxonomy" id="35708"/>
    <lineage>
        <taxon>Eukaryota</taxon>
        <taxon>Viridiplantae</taxon>
        <taxon>Streptophyta</taxon>
        <taxon>Embryophyta</taxon>
        <taxon>Tracheophyta</taxon>
        <taxon>Spermatophyta</taxon>
        <taxon>Magnoliopsida</taxon>
        <taxon>Liliopsida</taxon>
        <taxon>Poales</taxon>
        <taxon>Poaceae</taxon>
        <taxon>PACMAD clade</taxon>
        <taxon>Arundinoideae</taxon>
        <taxon>Arundineae</taxon>
        <taxon>Arundo</taxon>
    </lineage>
</organism>
<sequence>MVQEFTGFPGPPFAPHHLGPGVLFAAGGASPSDSAAAAGAPVQLLRPSPRKLPAAPHASHLTCTTSNASSFARSLFANSNVNPTAADAAPSLSSELYSGFGPVIAGAVPRYDGGFEAAEDDRVGHGHGLFSSFLHAGERYHSH</sequence>
<proteinExistence type="predicted"/>
<dbReference type="PANTHER" id="PTHR33179:SF35">
    <property type="entry name" value="VQ MOTIF-CONTAINING PROTEIN"/>
    <property type="match status" value="1"/>
</dbReference>